<feature type="binding site" evidence="10">
    <location>
        <position position="168"/>
    </location>
    <ligand>
        <name>UDP-N-acetyl-alpha-D-glucosamine</name>
        <dbReference type="ChEBI" id="CHEBI:57705"/>
    </ligand>
</feature>
<feature type="binding site" evidence="10">
    <location>
        <position position="132"/>
    </location>
    <ligand>
        <name>UDP-N-acetyl-alpha-D-glucosamine</name>
        <dbReference type="ChEBI" id="CHEBI:57705"/>
    </ligand>
</feature>
<name>A0ABY9E6I4_9GAMM</name>
<dbReference type="InterPro" id="IPR006009">
    <property type="entry name" value="GlcNAc_MurG"/>
</dbReference>
<evidence type="ECO:0000256" key="2">
    <source>
        <dbReference type="ARBA" id="ARBA00022618"/>
    </source>
</evidence>
<evidence type="ECO:0000259" key="12">
    <source>
        <dbReference type="Pfam" id="PF04101"/>
    </source>
</evidence>
<feature type="binding site" evidence="10">
    <location>
        <begin position="20"/>
        <end position="22"/>
    </location>
    <ligand>
        <name>UDP-N-acetyl-alpha-D-glucosamine</name>
        <dbReference type="ChEBI" id="CHEBI:57705"/>
    </ligand>
</feature>
<evidence type="ECO:0000256" key="10">
    <source>
        <dbReference type="HAMAP-Rule" id="MF_00033"/>
    </source>
</evidence>
<accession>A0ABY9E6I4</accession>
<evidence type="ECO:0000256" key="9">
    <source>
        <dbReference type="ARBA" id="ARBA00023316"/>
    </source>
</evidence>
<dbReference type="GO" id="GO:0016757">
    <property type="term" value="F:glycosyltransferase activity"/>
    <property type="evidence" value="ECO:0007669"/>
    <property type="project" value="UniProtKB-KW"/>
</dbReference>
<dbReference type="SUPFAM" id="SSF53756">
    <property type="entry name" value="UDP-Glycosyltransferase/glycogen phosphorylase"/>
    <property type="match status" value="1"/>
</dbReference>
<evidence type="ECO:0000313" key="13">
    <source>
        <dbReference type="EMBL" id="WKD48628.1"/>
    </source>
</evidence>
<dbReference type="InterPro" id="IPR007235">
    <property type="entry name" value="Glyco_trans_28_C"/>
</dbReference>
<keyword evidence="9 10" id="KW-0961">Cell wall biogenesis/degradation</keyword>
<dbReference type="PANTHER" id="PTHR21015:SF22">
    <property type="entry name" value="GLYCOSYLTRANSFERASE"/>
    <property type="match status" value="1"/>
</dbReference>
<organism evidence="13 14">
    <name type="scientific">Microbulbifer spongiae</name>
    <dbReference type="NCBI Taxonomy" id="2944933"/>
    <lineage>
        <taxon>Bacteria</taxon>
        <taxon>Pseudomonadati</taxon>
        <taxon>Pseudomonadota</taxon>
        <taxon>Gammaproteobacteria</taxon>
        <taxon>Cellvibrionales</taxon>
        <taxon>Microbulbiferaceae</taxon>
        <taxon>Microbulbifer</taxon>
    </lineage>
</organism>
<dbReference type="RefSeq" id="WP_301414396.1">
    <property type="nucleotide sequence ID" value="NZ_CP098023.1"/>
</dbReference>
<comment type="similarity">
    <text evidence="10">Belongs to the glycosyltransferase 28 family. MurG subfamily.</text>
</comment>
<dbReference type="PANTHER" id="PTHR21015">
    <property type="entry name" value="UDP-N-ACETYLGLUCOSAMINE--N-ACETYLMURAMYL-(PENTAPEPTIDE) PYROPHOSPHORYL-UNDECAPRENOL N-ACETYLGLUCOSAMINE TRANSFERASE 1"/>
    <property type="match status" value="1"/>
</dbReference>
<evidence type="ECO:0000256" key="7">
    <source>
        <dbReference type="ARBA" id="ARBA00023136"/>
    </source>
</evidence>
<evidence type="ECO:0000256" key="5">
    <source>
        <dbReference type="ARBA" id="ARBA00022960"/>
    </source>
</evidence>
<sequence length="363" mass="38055">MSRERSAFSGKRLLLMAGGTGGHVFPALAVAQALREQGARVEWLGTRHGIEARLVPPANIPLHCIAVEGVRGKGRLALLKAPVQIARAVRQARAVIGKVQPDAVLGFGGFVTGPGGVAARLSGRPLIIHEQNAVAGTTNKLLSRIANRVLEAFPSGLPRARQVGNPVRREIVQLPAPQLRIGTESPLRLLVLGGSLGAAAINAMVPEAVALLPPSLRPKVVHQAGERHLALAREAYRAAGVAAEVVPFIGDMAEAYSAADLILCRAGALTVSEIAAAGIGAIMVPFPFAIDDHQTRNGQWLQDAGGAIVIQQREMDAQKLSELLRTLLSDPQKLLEMAQAARRVAKVDATQQVVAACGEALAG</sequence>
<dbReference type="InterPro" id="IPR004276">
    <property type="entry name" value="GlycoTrans_28_N"/>
</dbReference>
<reference evidence="13 14" key="1">
    <citation type="submission" date="2022-05" db="EMBL/GenBank/DDBJ databases">
        <title>Microbulbifer sp. nov., isolated from sponge.</title>
        <authorList>
            <person name="Gao L."/>
        </authorList>
    </citation>
    <scope>NUCLEOTIDE SEQUENCE [LARGE SCALE GENOMIC DNA]</scope>
    <source>
        <strain evidence="13 14">MI-G</strain>
    </source>
</reference>
<protein>
    <recommendedName>
        <fullName evidence="10">UDP-N-acetylglucosamine--N-acetylmuramyl-(pentapeptide) pyrophosphoryl-undecaprenol N-acetylglucosamine transferase</fullName>
        <ecNumber evidence="10">2.4.1.227</ecNumber>
    </recommendedName>
    <alternativeName>
        <fullName evidence="10">Undecaprenyl-PP-MurNAc-pentapeptide-UDPGlcNAc GlcNAc transferase</fullName>
    </alternativeName>
</protein>
<dbReference type="Pfam" id="PF04101">
    <property type="entry name" value="Glyco_tran_28_C"/>
    <property type="match status" value="1"/>
</dbReference>
<feature type="binding site" evidence="10">
    <location>
        <position position="195"/>
    </location>
    <ligand>
        <name>UDP-N-acetyl-alpha-D-glucosamine</name>
        <dbReference type="ChEBI" id="CHEBI:57705"/>
    </ligand>
</feature>
<keyword evidence="2 10" id="KW-0132">Cell division</keyword>
<dbReference type="Proteomes" id="UP001321520">
    <property type="component" value="Chromosome"/>
</dbReference>
<gene>
    <name evidence="10 13" type="primary">murG</name>
    <name evidence="13" type="ORF">M8T91_11950</name>
</gene>
<keyword evidence="6 10" id="KW-0573">Peptidoglycan synthesis</keyword>
<keyword evidence="3 10" id="KW-0328">Glycosyltransferase</keyword>
<evidence type="ECO:0000256" key="3">
    <source>
        <dbReference type="ARBA" id="ARBA00022676"/>
    </source>
</evidence>
<dbReference type="Gene3D" id="3.40.50.2000">
    <property type="entry name" value="Glycogen Phosphorylase B"/>
    <property type="match status" value="2"/>
</dbReference>
<feature type="binding site" evidence="10">
    <location>
        <position position="249"/>
    </location>
    <ligand>
        <name>UDP-N-acetyl-alpha-D-glucosamine</name>
        <dbReference type="ChEBI" id="CHEBI:57705"/>
    </ligand>
</feature>
<comment type="function">
    <text evidence="10">Cell wall formation. Catalyzes the transfer of a GlcNAc subunit on undecaprenyl-pyrophosphoryl-MurNAc-pentapeptide (lipid intermediate I) to form undecaprenyl-pyrophosphoryl-MurNAc-(pentapeptide)GlcNAc (lipid intermediate II).</text>
</comment>
<keyword evidence="8 10" id="KW-0131">Cell cycle</keyword>
<dbReference type="EC" id="2.4.1.227" evidence="10"/>
<evidence type="ECO:0000256" key="8">
    <source>
        <dbReference type="ARBA" id="ARBA00023306"/>
    </source>
</evidence>
<feature type="binding site" evidence="10">
    <location>
        <begin position="268"/>
        <end position="273"/>
    </location>
    <ligand>
        <name>UDP-N-acetyl-alpha-D-glucosamine</name>
        <dbReference type="ChEBI" id="CHEBI:57705"/>
    </ligand>
</feature>
<comment type="catalytic activity">
    <reaction evidence="10">
        <text>di-trans,octa-cis-undecaprenyl diphospho-N-acetyl-alpha-D-muramoyl-L-alanyl-D-glutamyl-meso-2,6-diaminopimeloyl-D-alanyl-D-alanine + UDP-N-acetyl-alpha-D-glucosamine = di-trans,octa-cis-undecaprenyl diphospho-[N-acetyl-alpha-D-glucosaminyl-(1-&gt;4)]-N-acetyl-alpha-D-muramoyl-L-alanyl-D-glutamyl-meso-2,6-diaminopimeloyl-D-alanyl-D-alanine + UDP + H(+)</text>
        <dbReference type="Rhea" id="RHEA:31227"/>
        <dbReference type="ChEBI" id="CHEBI:15378"/>
        <dbReference type="ChEBI" id="CHEBI:57705"/>
        <dbReference type="ChEBI" id="CHEBI:58223"/>
        <dbReference type="ChEBI" id="CHEBI:61387"/>
        <dbReference type="ChEBI" id="CHEBI:61388"/>
        <dbReference type="EC" id="2.4.1.227"/>
    </reaction>
</comment>
<proteinExistence type="inferred from homology"/>
<dbReference type="CDD" id="cd03785">
    <property type="entry name" value="GT28_MurG"/>
    <property type="match status" value="1"/>
</dbReference>
<keyword evidence="5 10" id="KW-0133">Cell shape</keyword>
<evidence type="ECO:0000256" key="1">
    <source>
        <dbReference type="ARBA" id="ARBA00022475"/>
    </source>
</evidence>
<keyword evidence="4 10" id="KW-0808">Transferase</keyword>
<keyword evidence="7 10" id="KW-0472">Membrane</keyword>
<feature type="binding site" evidence="10">
    <location>
        <position position="294"/>
    </location>
    <ligand>
        <name>UDP-N-acetyl-alpha-D-glucosamine</name>
        <dbReference type="ChEBI" id="CHEBI:57705"/>
    </ligand>
</feature>
<keyword evidence="1 10" id="KW-1003">Cell membrane</keyword>
<dbReference type="HAMAP" id="MF_00033">
    <property type="entry name" value="MurG"/>
    <property type="match status" value="1"/>
</dbReference>
<evidence type="ECO:0000259" key="11">
    <source>
        <dbReference type="Pfam" id="PF03033"/>
    </source>
</evidence>
<feature type="domain" description="Glycosyl transferase family 28 C-terminal" evidence="12">
    <location>
        <begin position="189"/>
        <end position="352"/>
    </location>
</feature>
<dbReference type="Pfam" id="PF03033">
    <property type="entry name" value="Glyco_transf_28"/>
    <property type="match status" value="1"/>
</dbReference>
<evidence type="ECO:0000256" key="6">
    <source>
        <dbReference type="ARBA" id="ARBA00022984"/>
    </source>
</evidence>
<keyword evidence="14" id="KW-1185">Reference proteome</keyword>
<evidence type="ECO:0000256" key="4">
    <source>
        <dbReference type="ARBA" id="ARBA00022679"/>
    </source>
</evidence>
<dbReference type="EMBL" id="CP098023">
    <property type="protein sequence ID" value="WKD48628.1"/>
    <property type="molecule type" value="Genomic_DNA"/>
</dbReference>
<evidence type="ECO:0000313" key="14">
    <source>
        <dbReference type="Proteomes" id="UP001321520"/>
    </source>
</evidence>
<feature type="domain" description="Glycosyltransferase family 28 N-terminal" evidence="11">
    <location>
        <begin position="14"/>
        <end position="150"/>
    </location>
</feature>
<comment type="subcellular location">
    <subcellularLocation>
        <location evidence="10">Cell membrane</location>
        <topology evidence="10">Peripheral membrane protein</topology>
        <orientation evidence="10">Cytoplasmic side</orientation>
    </subcellularLocation>
</comment>
<dbReference type="NCBIfam" id="TIGR01133">
    <property type="entry name" value="murG"/>
    <property type="match status" value="1"/>
</dbReference>
<comment type="pathway">
    <text evidence="10">Cell wall biogenesis; peptidoglycan biosynthesis.</text>
</comment>